<dbReference type="CDD" id="cd05828">
    <property type="entry name" value="Sortase_D_1"/>
    <property type="match status" value="1"/>
</dbReference>
<evidence type="ECO:0000256" key="1">
    <source>
        <dbReference type="ARBA" id="ARBA00022801"/>
    </source>
</evidence>
<dbReference type="NCBIfam" id="TIGR01076">
    <property type="entry name" value="sortase_fam"/>
    <property type="match status" value="1"/>
</dbReference>
<evidence type="ECO:0000313" key="3">
    <source>
        <dbReference type="Proteomes" id="UP001149400"/>
    </source>
</evidence>
<sequence length="222" mass="25371">MRKLISRFWPIRAWQWMMVGLFLGGSVLMVNGIYIKAKAQLAQFLIVYAWDKQQETGKIQPPWPWADTFPTATLLMDGHKPLWVLAGANARNLAFGPTLQMNTARPDEKGNIVIFGHNDTHFSLLAKAKIGDELQLEASNGMLRRFRVSNVAVAHESEVQWIDNTTDDRLTLVTCYPFDSMTLNGPLRYIVTAKPIAEIESHNQRNLPVLFTHYGQERTYWL</sequence>
<dbReference type="InterPro" id="IPR023365">
    <property type="entry name" value="Sortase_dom-sf"/>
</dbReference>
<dbReference type="NCBIfam" id="TIGR03784">
    <property type="entry name" value="marine_sortase"/>
    <property type="match status" value="1"/>
</dbReference>
<dbReference type="GO" id="GO:0016787">
    <property type="term" value="F:hydrolase activity"/>
    <property type="evidence" value="ECO:0007669"/>
    <property type="project" value="UniProtKB-KW"/>
</dbReference>
<protein>
    <submittedName>
        <fullName evidence="2">Class GN sortase</fullName>
        <ecNumber evidence="2">3.4.22.-</ecNumber>
    </submittedName>
</protein>
<gene>
    <name evidence="2" type="ORF">LRP50_00690</name>
</gene>
<dbReference type="RefSeq" id="WP_274162597.1">
    <property type="nucleotide sequence ID" value="NZ_JAJUBC010000001.1"/>
</dbReference>
<keyword evidence="1 2" id="KW-0378">Hydrolase</keyword>
<reference evidence="2" key="1">
    <citation type="submission" date="2021-12" db="EMBL/GenBank/DDBJ databases">
        <title>Enterovibrio ZSDZ35 sp. nov. and Enterovibrio ZSDZ42 sp. nov., isolated from coastal seawater in Qingdao.</title>
        <authorList>
            <person name="Zhang P."/>
        </authorList>
    </citation>
    <scope>NUCLEOTIDE SEQUENCE</scope>
    <source>
        <strain evidence="2">ZSDZ42</strain>
    </source>
</reference>
<dbReference type="InterPro" id="IPR022445">
    <property type="entry name" value="Sortase_proteobact_type"/>
</dbReference>
<comment type="caution">
    <text evidence="2">The sequence shown here is derived from an EMBL/GenBank/DDBJ whole genome shotgun (WGS) entry which is preliminary data.</text>
</comment>
<dbReference type="Proteomes" id="UP001149400">
    <property type="component" value="Unassembled WGS sequence"/>
</dbReference>
<accession>A0ABT5QUF9</accession>
<dbReference type="SUPFAM" id="SSF63817">
    <property type="entry name" value="Sortase"/>
    <property type="match status" value="1"/>
</dbReference>
<dbReference type="InterPro" id="IPR005754">
    <property type="entry name" value="Sortase"/>
</dbReference>
<name>A0ABT5QUF9_9GAMM</name>
<dbReference type="Gene3D" id="2.40.260.10">
    <property type="entry name" value="Sortase"/>
    <property type="match status" value="1"/>
</dbReference>
<dbReference type="EMBL" id="JAJUBC010000001">
    <property type="protein sequence ID" value="MDD1791644.1"/>
    <property type="molecule type" value="Genomic_DNA"/>
</dbReference>
<evidence type="ECO:0000313" key="2">
    <source>
        <dbReference type="EMBL" id="MDD1791644.1"/>
    </source>
</evidence>
<dbReference type="InterPro" id="IPR041999">
    <property type="entry name" value="Sortase_D_1"/>
</dbReference>
<proteinExistence type="predicted"/>
<dbReference type="Pfam" id="PF04203">
    <property type="entry name" value="Sortase"/>
    <property type="match status" value="1"/>
</dbReference>
<keyword evidence="3" id="KW-1185">Reference proteome</keyword>
<dbReference type="EC" id="3.4.22.-" evidence="2"/>
<organism evidence="2 3">
    <name type="scientific">Enterovibrio gelatinilyticus</name>
    <dbReference type="NCBI Taxonomy" id="2899819"/>
    <lineage>
        <taxon>Bacteria</taxon>
        <taxon>Pseudomonadati</taxon>
        <taxon>Pseudomonadota</taxon>
        <taxon>Gammaproteobacteria</taxon>
        <taxon>Vibrionales</taxon>
        <taxon>Vibrionaceae</taxon>
        <taxon>Enterovibrio</taxon>
    </lineage>
</organism>